<feature type="compositionally biased region" description="Polar residues" evidence="1">
    <location>
        <begin position="513"/>
        <end position="529"/>
    </location>
</feature>
<evidence type="ECO:0000313" key="2">
    <source>
        <dbReference type="EMBL" id="GBM37549.1"/>
    </source>
</evidence>
<organism evidence="2 3">
    <name type="scientific">Araneus ventricosus</name>
    <name type="common">Orbweaver spider</name>
    <name type="synonym">Epeira ventricosa</name>
    <dbReference type="NCBI Taxonomy" id="182803"/>
    <lineage>
        <taxon>Eukaryota</taxon>
        <taxon>Metazoa</taxon>
        <taxon>Ecdysozoa</taxon>
        <taxon>Arthropoda</taxon>
        <taxon>Chelicerata</taxon>
        <taxon>Arachnida</taxon>
        <taxon>Araneae</taxon>
        <taxon>Araneomorphae</taxon>
        <taxon>Entelegynae</taxon>
        <taxon>Araneoidea</taxon>
        <taxon>Araneidae</taxon>
        <taxon>Araneus</taxon>
    </lineage>
</organism>
<feature type="compositionally biased region" description="Basic and acidic residues" evidence="1">
    <location>
        <begin position="296"/>
        <end position="316"/>
    </location>
</feature>
<keyword evidence="3" id="KW-1185">Reference proteome</keyword>
<feature type="region of interest" description="Disordered" evidence="1">
    <location>
        <begin position="486"/>
        <end position="505"/>
    </location>
</feature>
<evidence type="ECO:0000256" key="1">
    <source>
        <dbReference type="SAM" id="MobiDB-lite"/>
    </source>
</evidence>
<feature type="region of interest" description="Disordered" evidence="1">
    <location>
        <begin position="260"/>
        <end position="331"/>
    </location>
</feature>
<dbReference type="AlphaFoldDB" id="A0A4Y2FAZ6"/>
<comment type="caution">
    <text evidence="2">The sequence shown here is derived from an EMBL/GenBank/DDBJ whole genome shotgun (WGS) entry which is preliminary data.</text>
</comment>
<evidence type="ECO:0000313" key="3">
    <source>
        <dbReference type="Proteomes" id="UP000499080"/>
    </source>
</evidence>
<proteinExistence type="predicted"/>
<reference evidence="2 3" key="1">
    <citation type="journal article" date="2019" name="Sci. Rep.">
        <title>Orb-weaving spider Araneus ventricosus genome elucidates the spidroin gene catalogue.</title>
        <authorList>
            <person name="Kono N."/>
            <person name="Nakamura H."/>
            <person name="Ohtoshi R."/>
            <person name="Moran D.A.P."/>
            <person name="Shinohara A."/>
            <person name="Yoshida Y."/>
            <person name="Fujiwara M."/>
            <person name="Mori M."/>
            <person name="Tomita M."/>
            <person name="Arakawa K."/>
        </authorList>
    </citation>
    <scope>NUCLEOTIDE SEQUENCE [LARGE SCALE GENOMIC DNA]</scope>
</reference>
<dbReference type="Proteomes" id="UP000499080">
    <property type="component" value="Unassembled WGS sequence"/>
</dbReference>
<gene>
    <name evidence="2" type="ORF">AVEN_4211_1</name>
</gene>
<sequence>MESSEECPYDGSVDRDDSSFGPERIVGSYEDYAREVMSLNQDDDQANEEVLGYLDKANATLVLPSQRIELDGTRLILAQGPDNEILVFMSSEQEPSNEHTLSQSISENTNNIQTLPIQCGLNNLGAVSSEGIQVIERNDRLQNIDRNGILYIEQAHELQHVDSDNNHYSSEALGYNVQEEDDTTEMVFIPTTSQVISLSNNTGLIHLAGVVHPTTMMSKLREKDEIECARKISEGCDIGSQSHAESCSSEVEDVGASSVYKEDNNNGLHDEHMGSEIETSSPTVEDSSSKLSMPPRDIETTSTRVHDQDWRTKNIQENESETEETGQPDITLPAVSTNVTYVKCSNVKESLDSELFSESPLIRESSNHSDVKGGTDSSSKYDNASSETSATVEETDEDTIESIHFPPRLPSTENIYDDSKRKDTINCNNNDSNTSMDFDQSQNLDNKIFYPSSKNCENEMDFINSEEACSEIQTCSERTFLSLGDNSESENSFFSDNSQSKDNNLHEYDFENRSSNLDQELSRNSSLDRQPSDMVISDDISTEVDATKDSQSVNSDLEVVTGNPTFQDILTPVADNSKLNENPADGKNSDSYYDNSQYLFDRVPQHKEEHSFSKMLKGANVKFFKHKQNSVFSEVNHTDEDRKSDENTLAVKNAVNIDNKSKENDSMFLNMAASDEITVKPPQRTYVRKKRTSDSVKNIE</sequence>
<feature type="compositionally biased region" description="Basic and acidic residues" evidence="1">
    <location>
        <begin position="260"/>
        <end position="275"/>
    </location>
</feature>
<feature type="compositionally biased region" description="Polar residues" evidence="1">
    <location>
        <begin position="277"/>
        <end position="291"/>
    </location>
</feature>
<protein>
    <submittedName>
        <fullName evidence="2">Uncharacterized protein</fullName>
    </submittedName>
</protein>
<feature type="compositionally biased region" description="Polar residues" evidence="1">
    <location>
        <begin position="375"/>
        <end position="392"/>
    </location>
</feature>
<feature type="non-terminal residue" evidence="2">
    <location>
        <position position="700"/>
    </location>
</feature>
<dbReference type="OrthoDB" id="6437927at2759"/>
<feature type="compositionally biased region" description="Low complexity" evidence="1">
    <location>
        <begin position="486"/>
        <end position="498"/>
    </location>
</feature>
<feature type="region of interest" description="Disordered" evidence="1">
    <location>
        <begin position="362"/>
        <end position="439"/>
    </location>
</feature>
<accession>A0A4Y2FAZ6</accession>
<feature type="region of interest" description="Disordered" evidence="1">
    <location>
        <begin position="1"/>
        <end position="24"/>
    </location>
</feature>
<feature type="compositionally biased region" description="Polar residues" evidence="1">
    <location>
        <begin position="425"/>
        <end position="439"/>
    </location>
</feature>
<name>A0A4Y2FAZ6_ARAVE</name>
<dbReference type="EMBL" id="BGPR01000843">
    <property type="protein sequence ID" value="GBM37549.1"/>
    <property type="molecule type" value="Genomic_DNA"/>
</dbReference>
<feature type="region of interest" description="Disordered" evidence="1">
    <location>
        <begin position="511"/>
        <end position="535"/>
    </location>
</feature>